<dbReference type="AlphaFoldDB" id="A0A2P6N1L8"/>
<feature type="domain" description="START" evidence="1">
    <location>
        <begin position="385"/>
        <end position="470"/>
    </location>
</feature>
<protein>
    <recommendedName>
        <fullName evidence="1">START domain-containing protein</fullName>
    </recommendedName>
</protein>
<evidence type="ECO:0000313" key="3">
    <source>
        <dbReference type="Proteomes" id="UP000241769"/>
    </source>
</evidence>
<dbReference type="GO" id="GO:0008289">
    <property type="term" value="F:lipid binding"/>
    <property type="evidence" value="ECO:0007669"/>
    <property type="project" value="InterPro"/>
</dbReference>
<dbReference type="Proteomes" id="UP000241769">
    <property type="component" value="Unassembled WGS sequence"/>
</dbReference>
<keyword evidence="3" id="KW-1185">Reference proteome</keyword>
<name>A0A2P6N1L8_9EUKA</name>
<accession>A0A2P6N1L8</accession>
<dbReference type="Pfam" id="PF01852">
    <property type="entry name" value="START"/>
    <property type="match status" value="1"/>
</dbReference>
<evidence type="ECO:0000259" key="1">
    <source>
        <dbReference type="Pfam" id="PF01852"/>
    </source>
</evidence>
<reference evidence="2 3" key="1">
    <citation type="journal article" date="2018" name="Genome Biol. Evol.">
        <title>Multiple Roots of Fruiting Body Formation in Amoebozoa.</title>
        <authorList>
            <person name="Hillmann F."/>
            <person name="Forbes G."/>
            <person name="Novohradska S."/>
            <person name="Ferling I."/>
            <person name="Riege K."/>
            <person name="Groth M."/>
            <person name="Westermann M."/>
            <person name="Marz M."/>
            <person name="Spaller T."/>
            <person name="Winckler T."/>
            <person name="Schaap P."/>
            <person name="Glockner G."/>
        </authorList>
    </citation>
    <scope>NUCLEOTIDE SEQUENCE [LARGE SCALE GENOMIC DNA]</scope>
    <source>
        <strain evidence="2 3">Jena</strain>
    </source>
</reference>
<dbReference type="InterPro" id="IPR002913">
    <property type="entry name" value="START_lipid-bd_dom"/>
</dbReference>
<dbReference type="InterPro" id="IPR051213">
    <property type="entry name" value="START_lipid_transfer"/>
</dbReference>
<dbReference type="Gene3D" id="3.30.530.20">
    <property type="match status" value="1"/>
</dbReference>
<dbReference type="PANTHER" id="PTHR19308:SF14">
    <property type="entry name" value="START DOMAIN-CONTAINING PROTEIN"/>
    <property type="match status" value="1"/>
</dbReference>
<dbReference type="GO" id="GO:0005737">
    <property type="term" value="C:cytoplasm"/>
    <property type="evidence" value="ECO:0007669"/>
    <property type="project" value="UniProtKB-ARBA"/>
</dbReference>
<proteinExistence type="predicted"/>
<dbReference type="PANTHER" id="PTHR19308">
    <property type="entry name" value="PHOSPHATIDYLCHOLINE TRANSFER PROTEIN"/>
    <property type="match status" value="1"/>
</dbReference>
<comment type="caution">
    <text evidence="2">The sequence shown here is derived from an EMBL/GenBank/DDBJ whole genome shotgun (WGS) entry which is preliminary data.</text>
</comment>
<dbReference type="InParanoid" id="A0A2P6N1L8"/>
<sequence length="485" mass="55594">MALMGQSRWCDLIQDINRGDFTEIEVLLEELDTRLWPMLADHLFNYCDEVDPSALLSWASNRTIIGERVFAEHIIKRLKFGDRVICFHRRFMDPFYARTTSSLELYSAADSTHREQIVCSIMDQFLSDFVENIDYCPVQIASHPNFVVQPVDDVLDDPLIRIILNITVPLMKDPNGADISDVTIEEEATIIMKDCAGVLEDMCAQKKRKRSQQVSQLYDKWSGKLNQEMRDTLNPESVATALRILQAQVKPNEKHVKREEIKFLKYLERIPGHTVQSSPSRKSSALRDSKRSILLKSLSGEVDKSQALIDKIHQTRWKATKVSDRVTLYSSSLTGMSARMDVTLDSEDVISILRSLFNVPLLFAHWDFTDLDTSDTHRRTRFRRNFPFPFSPRECCVYTRIEMLREGEGVLLIDDDEATPPLDGYVRASAYLGGAHVQRQEGSSLVRFLLHCDLGGSVPQWVMNMQTKETFKLFTELASKLAEMK</sequence>
<dbReference type="SUPFAM" id="SSF55961">
    <property type="entry name" value="Bet v1-like"/>
    <property type="match status" value="1"/>
</dbReference>
<evidence type="ECO:0000313" key="2">
    <source>
        <dbReference type="EMBL" id="PRP77864.1"/>
    </source>
</evidence>
<dbReference type="EMBL" id="MDYQ01000251">
    <property type="protein sequence ID" value="PRP77864.1"/>
    <property type="molecule type" value="Genomic_DNA"/>
</dbReference>
<organism evidence="2 3">
    <name type="scientific">Planoprotostelium fungivorum</name>
    <dbReference type="NCBI Taxonomy" id="1890364"/>
    <lineage>
        <taxon>Eukaryota</taxon>
        <taxon>Amoebozoa</taxon>
        <taxon>Evosea</taxon>
        <taxon>Variosea</taxon>
        <taxon>Cavosteliida</taxon>
        <taxon>Cavosteliaceae</taxon>
        <taxon>Planoprotostelium</taxon>
    </lineage>
</organism>
<gene>
    <name evidence="2" type="ORF">PROFUN_08538</name>
</gene>
<dbReference type="InterPro" id="IPR023393">
    <property type="entry name" value="START-like_dom_sf"/>
</dbReference>